<reference evidence="2 3" key="2">
    <citation type="submission" date="2024-05" db="EMBL/GenBank/DDBJ databases">
        <authorList>
            <person name="Chen Y."/>
            <person name="Shah S."/>
            <person name="Dougan E. K."/>
            <person name="Thang M."/>
            <person name="Chan C."/>
        </authorList>
    </citation>
    <scope>NUCLEOTIDE SEQUENCE [LARGE SCALE GENOMIC DNA]</scope>
</reference>
<organism evidence="1">
    <name type="scientific">Cladocopium goreaui</name>
    <dbReference type="NCBI Taxonomy" id="2562237"/>
    <lineage>
        <taxon>Eukaryota</taxon>
        <taxon>Sar</taxon>
        <taxon>Alveolata</taxon>
        <taxon>Dinophyceae</taxon>
        <taxon>Suessiales</taxon>
        <taxon>Symbiodiniaceae</taxon>
        <taxon>Cladocopium</taxon>
    </lineage>
</organism>
<keyword evidence="3" id="KW-1185">Reference proteome</keyword>
<evidence type="ECO:0000313" key="3">
    <source>
        <dbReference type="Proteomes" id="UP001152797"/>
    </source>
</evidence>
<dbReference type="EMBL" id="CAMXCT010001225">
    <property type="protein sequence ID" value="CAI3988047.1"/>
    <property type="molecule type" value="Genomic_DNA"/>
</dbReference>
<accession>A0A9P1CBE4</accession>
<sequence>MRELDVSDVEKRLKAAGGGDGELRISLVWGSTDDLDLHVETPRGETIYYERSKSSCGGMLDVDMNREREKPRC</sequence>
<dbReference type="Proteomes" id="UP001152797">
    <property type="component" value="Unassembled WGS sequence"/>
</dbReference>
<evidence type="ECO:0000313" key="2">
    <source>
        <dbReference type="EMBL" id="CAL4775359.1"/>
    </source>
</evidence>
<evidence type="ECO:0000313" key="1">
    <source>
        <dbReference type="EMBL" id="CAI3988047.1"/>
    </source>
</evidence>
<protein>
    <submittedName>
        <fullName evidence="2">DUF2135 domain-containing protein</fullName>
    </submittedName>
</protein>
<dbReference type="EMBL" id="CAMXCT030001225">
    <property type="protein sequence ID" value="CAL4775359.1"/>
    <property type="molecule type" value="Genomic_DNA"/>
</dbReference>
<dbReference type="AlphaFoldDB" id="A0A9P1CBE4"/>
<dbReference type="EMBL" id="CAMXCT020001225">
    <property type="protein sequence ID" value="CAL1141422.1"/>
    <property type="molecule type" value="Genomic_DNA"/>
</dbReference>
<gene>
    <name evidence="1" type="ORF">C1SCF055_LOCUS15275</name>
</gene>
<proteinExistence type="predicted"/>
<comment type="caution">
    <text evidence="1">The sequence shown here is derived from an EMBL/GenBank/DDBJ whole genome shotgun (WGS) entry which is preliminary data.</text>
</comment>
<reference evidence="1" key="1">
    <citation type="submission" date="2022-10" db="EMBL/GenBank/DDBJ databases">
        <authorList>
            <person name="Chen Y."/>
            <person name="Dougan E. K."/>
            <person name="Chan C."/>
            <person name="Rhodes N."/>
            <person name="Thang M."/>
        </authorList>
    </citation>
    <scope>NUCLEOTIDE SEQUENCE</scope>
</reference>
<name>A0A9P1CBE4_9DINO</name>